<evidence type="ECO:0000256" key="6">
    <source>
        <dbReference type="SAM" id="MobiDB-lite"/>
    </source>
</evidence>
<dbReference type="SUPFAM" id="SSF54236">
    <property type="entry name" value="Ubiquitin-like"/>
    <property type="match status" value="1"/>
</dbReference>
<reference evidence="8" key="1">
    <citation type="submission" date="2020-08" db="EMBL/GenBank/DDBJ databases">
        <title>Chromosome-level assembly of Southern catfish (Silurus meridionalis) provides insights into visual adaptation to the nocturnal and benthic lifestyles.</title>
        <authorList>
            <person name="Zhang Y."/>
            <person name="Wang D."/>
            <person name="Peng Z."/>
        </authorList>
    </citation>
    <scope>NUCLEOTIDE SEQUENCE</scope>
    <source>
        <strain evidence="8">SWU-2019-XX</strain>
        <tissue evidence="8">Muscle</tissue>
    </source>
</reference>
<evidence type="ECO:0000313" key="9">
    <source>
        <dbReference type="Proteomes" id="UP000606274"/>
    </source>
</evidence>
<dbReference type="Pfam" id="PF00240">
    <property type="entry name" value="ubiquitin"/>
    <property type="match status" value="1"/>
</dbReference>
<dbReference type="GO" id="GO:1902236">
    <property type="term" value="P:negative regulation of endoplasmic reticulum stress-induced intrinsic apoptotic signaling pathway"/>
    <property type="evidence" value="ECO:0007669"/>
    <property type="project" value="TreeGrafter"/>
</dbReference>
<organism evidence="8 9">
    <name type="scientific">Silurus meridionalis</name>
    <name type="common">Southern catfish</name>
    <name type="synonym">Silurus soldatovi meridionalis</name>
    <dbReference type="NCBI Taxonomy" id="175797"/>
    <lineage>
        <taxon>Eukaryota</taxon>
        <taxon>Metazoa</taxon>
        <taxon>Chordata</taxon>
        <taxon>Craniata</taxon>
        <taxon>Vertebrata</taxon>
        <taxon>Euteleostomi</taxon>
        <taxon>Actinopterygii</taxon>
        <taxon>Neopterygii</taxon>
        <taxon>Teleostei</taxon>
        <taxon>Ostariophysi</taxon>
        <taxon>Siluriformes</taxon>
        <taxon>Siluridae</taxon>
        <taxon>Silurus</taxon>
    </lineage>
</organism>
<feature type="domain" description="Ubiquitin-like" evidence="7">
    <location>
        <begin position="11"/>
        <end position="73"/>
    </location>
</feature>
<evidence type="ECO:0000256" key="4">
    <source>
        <dbReference type="ARBA" id="ARBA00023136"/>
    </source>
</evidence>
<dbReference type="GO" id="GO:1904292">
    <property type="term" value="P:regulation of ERAD pathway"/>
    <property type="evidence" value="ECO:0007669"/>
    <property type="project" value="TreeGrafter"/>
</dbReference>
<dbReference type="CDD" id="cd01790">
    <property type="entry name" value="Ubl_HERP"/>
    <property type="match status" value="1"/>
</dbReference>
<dbReference type="Gene3D" id="3.10.20.90">
    <property type="entry name" value="Phosphatidylinositol 3-kinase Catalytic Subunit, Chain A, domain 1"/>
    <property type="match status" value="1"/>
</dbReference>
<dbReference type="PANTHER" id="PTHR12943">
    <property type="entry name" value="HOMOCYSTEINE-RESPONSIVE ENDOPLASMIC RETICULUM-RESIDENT UNIQUITIN-LIKE DOMAIN HERPUD PROTEIN FAMILY MEMBER"/>
    <property type="match status" value="1"/>
</dbReference>
<feature type="compositionally biased region" description="Low complexity" evidence="6">
    <location>
        <begin position="114"/>
        <end position="130"/>
    </location>
</feature>
<dbReference type="GO" id="GO:0044325">
    <property type="term" value="F:transmembrane transporter binding"/>
    <property type="evidence" value="ECO:0007669"/>
    <property type="project" value="TreeGrafter"/>
</dbReference>
<feature type="compositionally biased region" description="Polar residues" evidence="6">
    <location>
        <begin position="148"/>
        <end position="158"/>
    </location>
</feature>
<keyword evidence="9" id="KW-1185">Reference proteome</keyword>
<proteinExistence type="predicted"/>
<dbReference type="AlphaFoldDB" id="A0A8T0AZE2"/>
<sequence length="410" mass="44957">MDSQVSETETISVVIKTPNQVHGDQIIKDVNLNWTVKDLKTHLASVYPSEPAVKDQRLIYSGKLLTDNLYIRDVFRKTDAVPTLHLVCAAKPQPDFQQGARPKVKPAEQPPSPATVSPVPSVASVSSSAVLRQRGHPSPAVPTAAWPATSTDASTSAQGPAAMTHPSFPTYSLYSPQQLLWLQHMYARQYYMQYQAAIAAAASVPVTPPTSLPVTPQQAAVPAGLPNQAPIDNLPANQNVPDPAFINPEGANQNMRMNAQGGPVMEDEEDVERDWLDWVYTASRFAVFLSIVYFYSNLSRFILVMSSLILMYLHTAGWFPFRQRAPARPANNPAPEVIQNQQNQNQDRQEPVVPPAVLEDDETDGEAAVPPPLTAVPVSPVRPPILWTAWVFFKAFFSSLIPETPQAIAN</sequence>
<dbReference type="PANTHER" id="PTHR12943:SF7">
    <property type="entry name" value="HOMOCYSTEINE-RESPONSIVE ENDOPLASMIC RETICULUM-RESIDENT UBIQUITIN-LIKE DOMAIN MEMBER 1 PROTEIN"/>
    <property type="match status" value="1"/>
</dbReference>
<dbReference type="InterPro" id="IPR039751">
    <property type="entry name" value="HERPUD1/2"/>
</dbReference>
<keyword evidence="5" id="KW-0834">Unfolded protein response</keyword>
<evidence type="ECO:0000259" key="7">
    <source>
        <dbReference type="PROSITE" id="PS50053"/>
    </source>
</evidence>
<comment type="subcellular location">
    <subcellularLocation>
        <location evidence="1">Membrane</location>
    </subcellularLocation>
</comment>
<evidence type="ECO:0000313" key="8">
    <source>
        <dbReference type="EMBL" id="KAF7699033.1"/>
    </source>
</evidence>
<dbReference type="SMART" id="SM00213">
    <property type="entry name" value="UBQ"/>
    <property type="match status" value="1"/>
</dbReference>
<dbReference type="InterPro" id="IPR000626">
    <property type="entry name" value="Ubiquitin-like_dom"/>
</dbReference>
<comment type="caution">
    <text evidence="8">The sequence shown here is derived from an EMBL/GenBank/DDBJ whole genome shotgun (WGS) entry which is preliminary data.</text>
</comment>
<keyword evidence="3" id="KW-1133">Transmembrane helix</keyword>
<dbReference type="OrthoDB" id="21589at2759"/>
<dbReference type="GO" id="GO:0005789">
    <property type="term" value="C:endoplasmic reticulum membrane"/>
    <property type="evidence" value="ECO:0007669"/>
    <property type="project" value="TreeGrafter"/>
</dbReference>
<dbReference type="GO" id="GO:0030968">
    <property type="term" value="P:endoplasmic reticulum unfolded protein response"/>
    <property type="evidence" value="ECO:0007669"/>
    <property type="project" value="TreeGrafter"/>
</dbReference>
<feature type="region of interest" description="Disordered" evidence="6">
    <location>
        <begin position="95"/>
        <end position="161"/>
    </location>
</feature>
<dbReference type="EMBL" id="JABFDY010000013">
    <property type="protein sequence ID" value="KAF7699033.1"/>
    <property type="molecule type" value="Genomic_DNA"/>
</dbReference>
<dbReference type="PROSITE" id="PS50053">
    <property type="entry name" value="UBIQUITIN_2"/>
    <property type="match status" value="1"/>
</dbReference>
<protein>
    <recommendedName>
        <fullName evidence="7">Ubiquitin-like domain-containing protein</fullName>
    </recommendedName>
</protein>
<evidence type="ECO:0000256" key="1">
    <source>
        <dbReference type="ARBA" id="ARBA00004370"/>
    </source>
</evidence>
<dbReference type="InterPro" id="IPR029071">
    <property type="entry name" value="Ubiquitin-like_domsf"/>
</dbReference>
<evidence type="ECO:0000256" key="5">
    <source>
        <dbReference type="ARBA" id="ARBA00023230"/>
    </source>
</evidence>
<evidence type="ECO:0000256" key="3">
    <source>
        <dbReference type="ARBA" id="ARBA00022989"/>
    </source>
</evidence>
<evidence type="ECO:0000256" key="2">
    <source>
        <dbReference type="ARBA" id="ARBA00022692"/>
    </source>
</evidence>
<dbReference type="FunFam" id="3.10.20.90:FF:000046">
    <property type="entry name" value="Homocysteine-responsive endoplasmic reticulum-resident ubiquitin-like domain member 2 protein"/>
    <property type="match status" value="1"/>
</dbReference>
<gene>
    <name evidence="8" type="ORF">HF521_003775</name>
</gene>
<dbReference type="GO" id="GO:0032469">
    <property type="term" value="P:endoplasmic reticulum calcium ion homeostasis"/>
    <property type="evidence" value="ECO:0007669"/>
    <property type="project" value="TreeGrafter"/>
</dbReference>
<keyword evidence="2" id="KW-0812">Transmembrane</keyword>
<name>A0A8T0AZE2_SILME</name>
<dbReference type="Proteomes" id="UP000606274">
    <property type="component" value="Unassembled WGS sequence"/>
</dbReference>
<keyword evidence="4" id="KW-0472">Membrane</keyword>
<dbReference type="GO" id="GO:0006511">
    <property type="term" value="P:ubiquitin-dependent protein catabolic process"/>
    <property type="evidence" value="ECO:0007669"/>
    <property type="project" value="TreeGrafter"/>
</dbReference>
<accession>A0A8T0AZE2</accession>